<keyword evidence="3" id="KW-1185">Reference proteome</keyword>
<gene>
    <name evidence="2" type="ORF">Glove_227g108</name>
</gene>
<dbReference type="OrthoDB" id="937at2759"/>
<dbReference type="EMBL" id="PQFF01000210">
    <property type="protein sequence ID" value="RHZ74081.1"/>
    <property type="molecule type" value="Genomic_DNA"/>
</dbReference>
<evidence type="ECO:0000313" key="3">
    <source>
        <dbReference type="Proteomes" id="UP000266861"/>
    </source>
</evidence>
<accession>A0A397IDW0</accession>
<name>A0A397IDW0_9GLOM</name>
<evidence type="ECO:0000313" key="2">
    <source>
        <dbReference type="EMBL" id="RHZ74081.1"/>
    </source>
</evidence>
<sequence length="225" mass="26099">MTQEVSSVLSNTLNPPNSATLTIRLIKNFEYRTVKYLILHEVNLETTTVGKLKNIIKEKINTIAGFKPFRNVNYDPYNNSSKMTQEVSSVLSNTLNPPNSATLTIRLIKNFEYRTVKYLILHEVNLETTTVGKLKNIIKEKINTIAGFKPFRNVNYDTLKLYTKAHGAKTQNLTINLDHDEWIFENDEATLISHKLENESEISFFNREIYEAYKLHPEIKWETNK</sequence>
<dbReference type="AlphaFoldDB" id="A0A397IDW0"/>
<dbReference type="InterPro" id="IPR018794">
    <property type="entry name" value="UPF0538"/>
</dbReference>
<reference evidence="2 3" key="1">
    <citation type="submission" date="2018-08" db="EMBL/GenBank/DDBJ databases">
        <title>Genome and evolution of the arbuscular mycorrhizal fungus Diversispora epigaea (formerly Glomus versiforme) and its bacterial endosymbionts.</title>
        <authorList>
            <person name="Sun X."/>
            <person name="Fei Z."/>
            <person name="Harrison M."/>
        </authorList>
    </citation>
    <scope>NUCLEOTIDE SEQUENCE [LARGE SCALE GENOMIC DNA]</scope>
    <source>
        <strain evidence="2 3">IT104</strain>
    </source>
</reference>
<dbReference type="PANTHER" id="PTHR18444">
    <property type="entry name" value="UPF0538 FAMILY MEMBER"/>
    <property type="match status" value="1"/>
</dbReference>
<dbReference type="Proteomes" id="UP000266861">
    <property type="component" value="Unassembled WGS sequence"/>
</dbReference>
<organism evidence="2 3">
    <name type="scientific">Diversispora epigaea</name>
    <dbReference type="NCBI Taxonomy" id="1348612"/>
    <lineage>
        <taxon>Eukaryota</taxon>
        <taxon>Fungi</taxon>
        <taxon>Fungi incertae sedis</taxon>
        <taxon>Mucoromycota</taxon>
        <taxon>Glomeromycotina</taxon>
        <taxon>Glomeromycetes</taxon>
        <taxon>Diversisporales</taxon>
        <taxon>Diversisporaceae</taxon>
        <taxon>Diversispora</taxon>
    </lineage>
</organism>
<evidence type="ECO:0000256" key="1">
    <source>
        <dbReference type="ARBA" id="ARBA00007176"/>
    </source>
</evidence>
<comment type="similarity">
    <text evidence="1">Belongs to the UPF0538 family.</text>
</comment>
<protein>
    <submittedName>
        <fullName evidence="2">Uncharacterized protein</fullName>
    </submittedName>
</protein>
<dbReference type="PANTHER" id="PTHR18444:SF9">
    <property type="entry name" value="UPF0538 PROTEIN C2ORF76"/>
    <property type="match status" value="1"/>
</dbReference>
<proteinExistence type="inferred from homology"/>
<comment type="caution">
    <text evidence="2">The sequence shown here is derived from an EMBL/GenBank/DDBJ whole genome shotgun (WGS) entry which is preliminary data.</text>
</comment>
<dbReference type="Pfam" id="PF10209">
    <property type="entry name" value="DUF2340"/>
    <property type="match status" value="2"/>
</dbReference>